<dbReference type="GO" id="GO:0006508">
    <property type="term" value="P:proteolysis"/>
    <property type="evidence" value="ECO:0007669"/>
    <property type="project" value="UniProtKB-KW"/>
</dbReference>
<feature type="domain" description="Integrase catalytic" evidence="10">
    <location>
        <begin position="773"/>
        <end position="928"/>
    </location>
</feature>
<evidence type="ECO:0000256" key="4">
    <source>
        <dbReference type="ARBA" id="ARBA00022695"/>
    </source>
</evidence>
<keyword evidence="4" id="KW-0548">Nucleotidyltransferase</keyword>
<keyword evidence="5" id="KW-0540">Nuclease</keyword>
<dbReference type="FunFam" id="3.10.20.370:FF:000001">
    <property type="entry name" value="Retrovirus-related Pol polyprotein from transposon 17.6-like protein"/>
    <property type="match status" value="1"/>
</dbReference>
<evidence type="ECO:0000259" key="10">
    <source>
        <dbReference type="PROSITE" id="PS50994"/>
    </source>
</evidence>
<dbReference type="GO" id="GO:0008233">
    <property type="term" value="F:peptidase activity"/>
    <property type="evidence" value="ECO:0007669"/>
    <property type="project" value="UniProtKB-KW"/>
</dbReference>
<name>V9H1K3_DROAN</name>
<dbReference type="CDD" id="cd09274">
    <property type="entry name" value="RNase_HI_RT_Ty3"/>
    <property type="match status" value="1"/>
</dbReference>
<evidence type="ECO:0000256" key="1">
    <source>
        <dbReference type="ARBA" id="ARBA00012493"/>
    </source>
</evidence>
<dbReference type="Gene3D" id="3.10.10.10">
    <property type="entry name" value="HIV Type 1 Reverse Transcriptase, subunit A, domain 1"/>
    <property type="match status" value="1"/>
</dbReference>
<protein>
    <recommendedName>
        <fullName evidence="1">RNA-directed DNA polymerase</fullName>
        <ecNumber evidence="1">2.7.7.49</ecNumber>
    </recommendedName>
</protein>
<dbReference type="Pfam" id="PF17917">
    <property type="entry name" value="RT_RNaseH"/>
    <property type="match status" value="1"/>
</dbReference>
<dbReference type="Pfam" id="PF17921">
    <property type="entry name" value="Integrase_H2C2"/>
    <property type="match status" value="1"/>
</dbReference>
<proteinExistence type="predicted"/>
<evidence type="ECO:0000256" key="5">
    <source>
        <dbReference type="ARBA" id="ARBA00022722"/>
    </source>
</evidence>
<dbReference type="Gene3D" id="3.10.20.370">
    <property type="match status" value="1"/>
</dbReference>
<dbReference type="Pfam" id="PF00078">
    <property type="entry name" value="RVT_1"/>
    <property type="match status" value="1"/>
</dbReference>
<evidence type="ECO:0000256" key="3">
    <source>
        <dbReference type="ARBA" id="ARBA00022679"/>
    </source>
</evidence>
<evidence type="ECO:0000256" key="7">
    <source>
        <dbReference type="ARBA" id="ARBA00022801"/>
    </source>
</evidence>
<organism evidence="11">
    <name type="scientific">Drosophila ananassae</name>
    <name type="common">Fruit fly</name>
    <dbReference type="NCBI Taxonomy" id="7217"/>
    <lineage>
        <taxon>Eukaryota</taxon>
        <taxon>Metazoa</taxon>
        <taxon>Ecdysozoa</taxon>
        <taxon>Arthropoda</taxon>
        <taxon>Hexapoda</taxon>
        <taxon>Insecta</taxon>
        <taxon>Pterygota</taxon>
        <taxon>Neoptera</taxon>
        <taxon>Endopterygota</taxon>
        <taxon>Diptera</taxon>
        <taxon>Brachycera</taxon>
        <taxon>Muscomorpha</taxon>
        <taxon>Ephydroidea</taxon>
        <taxon>Drosophilidae</taxon>
        <taxon>Drosophila</taxon>
        <taxon>Sophophora</taxon>
    </lineage>
</organism>
<sequence>MMRKNFFSLPIHNTECEVFTSNGPMTLKDSITLPSNNIFRTPEQFYLHDFSDDYDVLIGRKLLNKAQGIINYKTHTITLFDKTYPLIDTDSNKGQFFYTQDSYEKPIPKSDKKIDFSPFRLDHLNPEETYKLKHLLNKFKDLQYFEGERLTFTNTIKHVLNTTHNSPIYSKQYPLAQTHENEVENQVQEMLEQGLIRESNSPYNSPTWVVPKKPDASGKAKYRVVIDYRKLNEITIPDRFPIPNMDEILGKLGKCQYFTTIDLARGFHQIEMDSESIQKTAFSTKRGHYEYVRMPFGLRNAPATFQRCMNNILRPLINKHCLVYLDDMIIFSTSLDEHLNSLQLVFEKLSESNLKLQLDKCEFLKKEATFLGHIVTPDGIKPNPLKVEAIASYPIPTKVKEIRAFLGMTGYYRKFIPSYADIAKPMTRYLKKGAKIDINNHEYVEAFEKLKTLITSEPILQLPNFEKKFVLTTDASNLALGAVLSQDNHPISFISRTLNDHELNYSTIEKELLAIVWATKTFRHYLLGRHFQIASDHQPLRWLHNLKEPNAKLQRWRIRLAEFDFHIEYIKGKQNSIADALSRIKVEENHFSEATQHSAVEDNNDLIQLTEKPINVFKKQIIFIKSDQNSVRQTTVFGNSITTIHYNNMTVENAKQFLLDHFISKSIAMYIVSDADFEIILTAYREIINPSYTKVTRSLILLNNVSSYAEFKEIILQAHEKLLHPGIQKMTKLFKENHYFPNSQLLIQNIINECRVCNLAKTEHRNTKMPFKVTPSPGHCRDKFVIDIYSSEGKHYLSCIDIYSKFATLEQIKTKDWIECKNALMRIFNQLGKPTLLKADRDGAFSSLALKQWLESEGVELQLNTAKTGVADVERLHKTINEKIRIINSSKNDEIKLGKMENILYIYNHKTRHDTTGQTPAHIFLYAGQPTLDAQKIKEQKINKLNDDRQEYDIDTKFRKGPLQKGKLENPFKENKNVEQTDPDHYKITNRNRTTNYYKTQFKKRKKLMRSPFHRYLAHSDDTVPVAYHELCPTNSDRRH</sequence>
<dbReference type="InterPro" id="IPR001584">
    <property type="entry name" value="Integrase_cat-core"/>
</dbReference>
<dbReference type="Gene3D" id="3.30.70.270">
    <property type="match status" value="2"/>
</dbReference>
<dbReference type="Gene3D" id="1.10.340.70">
    <property type="match status" value="1"/>
</dbReference>
<dbReference type="InterPro" id="IPR043128">
    <property type="entry name" value="Rev_trsase/Diguanyl_cyclase"/>
</dbReference>
<dbReference type="GO" id="GO:0003676">
    <property type="term" value="F:nucleic acid binding"/>
    <property type="evidence" value="ECO:0007669"/>
    <property type="project" value="InterPro"/>
</dbReference>
<dbReference type="InterPro" id="IPR036397">
    <property type="entry name" value="RNaseH_sf"/>
</dbReference>
<keyword evidence="6" id="KW-0255">Endonuclease</keyword>
<evidence type="ECO:0000256" key="2">
    <source>
        <dbReference type="ARBA" id="ARBA00022670"/>
    </source>
</evidence>
<keyword evidence="11" id="KW-0946">Virion</keyword>
<dbReference type="InterPro" id="IPR012337">
    <property type="entry name" value="RNaseH-like_sf"/>
</dbReference>
<dbReference type="EMBL" id="Z24451">
    <property type="protein sequence ID" value="CAA80824.1"/>
    <property type="molecule type" value="Genomic_DNA"/>
</dbReference>
<dbReference type="InterPro" id="IPR000477">
    <property type="entry name" value="RT_dom"/>
</dbReference>
<dbReference type="FunFam" id="3.30.70.270:FF:000020">
    <property type="entry name" value="Transposon Tf2-6 polyprotein-like Protein"/>
    <property type="match status" value="1"/>
</dbReference>
<dbReference type="GO" id="GO:0042575">
    <property type="term" value="C:DNA polymerase complex"/>
    <property type="evidence" value="ECO:0007669"/>
    <property type="project" value="UniProtKB-ARBA"/>
</dbReference>
<dbReference type="OrthoDB" id="420169at2759"/>
<dbReference type="InterPro" id="IPR041373">
    <property type="entry name" value="RT_RNaseH"/>
</dbReference>
<keyword evidence="8" id="KW-0695">RNA-directed DNA polymerase</keyword>
<dbReference type="PROSITE" id="PS50878">
    <property type="entry name" value="RT_POL"/>
    <property type="match status" value="1"/>
</dbReference>
<dbReference type="PANTHER" id="PTHR37984">
    <property type="entry name" value="PROTEIN CBG26694"/>
    <property type="match status" value="1"/>
</dbReference>
<evidence type="ECO:0000313" key="11">
    <source>
        <dbReference type="EMBL" id="CAA80824.1"/>
    </source>
</evidence>
<dbReference type="CDD" id="cd01647">
    <property type="entry name" value="RT_LTR"/>
    <property type="match status" value="1"/>
</dbReference>
<dbReference type="FunFam" id="3.10.10.10:FF:000007">
    <property type="entry name" value="Retrovirus-related Pol polyprotein from transposon 17.6-like Protein"/>
    <property type="match status" value="1"/>
</dbReference>
<dbReference type="GO" id="GO:0004519">
    <property type="term" value="F:endonuclease activity"/>
    <property type="evidence" value="ECO:0007669"/>
    <property type="project" value="UniProtKB-KW"/>
</dbReference>
<reference evidence="11" key="1">
    <citation type="journal article" date="1994" name="Mol. Cell. Biol.">
        <title>The Drosophila tom retrotransposon encodes an envelope protein.</title>
        <authorList>
            <person name="Tanda S."/>
            <person name="Mullor J.L."/>
            <person name="Corces V.G."/>
        </authorList>
    </citation>
    <scope>NUCLEOTIDE SEQUENCE</scope>
</reference>
<dbReference type="FlyBase" id="FBgn0028827">
    <property type="gene designation" value="Dana\Tom\gag"/>
</dbReference>
<gene>
    <name evidence="12" type="primary">gag</name>
</gene>
<dbReference type="Gene3D" id="3.30.420.10">
    <property type="entry name" value="Ribonuclease H-like superfamily/Ribonuclease H"/>
    <property type="match status" value="1"/>
</dbReference>
<keyword evidence="7" id="KW-0378">Hydrolase</keyword>
<accession>V9H1K3</accession>
<dbReference type="AlphaFoldDB" id="V9H1K3"/>
<keyword evidence="2" id="KW-0645">Protease</keyword>
<evidence type="ECO:0000256" key="8">
    <source>
        <dbReference type="ARBA" id="ARBA00022918"/>
    </source>
</evidence>
<feature type="domain" description="Reverse transcriptase" evidence="9">
    <location>
        <begin position="191"/>
        <end position="375"/>
    </location>
</feature>
<dbReference type="GO" id="GO:0003964">
    <property type="term" value="F:RNA-directed DNA polymerase activity"/>
    <property type="evidence" value="ECO:0007669"/>
    <property type="project" value="UniProtKB-KW"/>
</dbReference>
<dbReference type="InterPro" id="IPR050951">
    <property type="entry name" value="Retrovirus_Pol_polyprotein"/>
</dbReference>
<keyword evidence="3" id="KW-0808">Transferase</keyword>
<keyword evidence="11" id="KW-0261">Viral envelope protein</keyword>
<dbReference type="InterPro" id="IPR041588">
    <property type="entry name" value="Integrase_H2C2"/>
</dbReference>
<dbReference type="PANTHER" id="PTHR37984:SF5">
    <property type="entry name" value="PROTEIN NYNRIN-LIKE"/>
    <property type="match status" value="1"/>
</dbReference>
<evidence type="ECO:0000313" key="12">
    <source>
        <dbReference type="FlyBase" id="FBgn0028827"/>
    </source>
</evidence>
<dbReference type="InterPro" id="IPR043502">
    <property type="entry name" value="DNA/RNA_pol_sf"/>
</dbReference>
<dbReference type="SUPFAM" id="SSF56672">
    <property type="entry name" value="DNA/RNA polymerases"/>
    <property type="match status" value="1"/>
</dbReference>
<dbReference type="PROSITE" id="PS50994">
    <property type="entry name" value="INTEGRASE"/>
    <property type="match status" value="1"/>
</dbReference>
<dbReference type="EC" id="2.7.7.49" evidence="1"/>
<dbReference type="SUPFAM" id="SSF53098">
    <property type="entry name" value="Ribonuclease H-like"/>
    <property type="match status" value="1"/>
</dbReference>
<evidence type="ECO:0000259" key="9">
    <source>
        <dbReference type="PROSITE" id="PS50878"/>
    </source>
</evidence>
<dbReference type="GO" id="GO:0015074">
    <property type="term" value="P:DNA integration"/>
    <property type="evidence" value="ECO:0007669"/>
    <property type="project" value="InterPro"/>
</dbReference>
<evidence type="ECO:0000256" key="6">
    <source>
        <dbReference type="ARBA" id="ARBA00022759"/>
    </source>
</evidence>